<evidence type="ECO:0000256" key="1">
    <source>
        <dbReference type="SAM" id="SignalP"/>
    </source>
</evidence>
<feature type="signal peptide" evidence="1">
    <location>
        <begin position="1"/>
        <end position="22"/>
    </location>
</feature>
<dbReference type="Proteomes" id="UP000460298">
    <property type="component" value="Unassembled WGS sequence"/>
</dbReference>
<evidence type="ECO:0000313" key="2">
    <source>
        <dbReference type="EMBL" id="KAB2932031.1"/>
    </source>
</evidence>
<evidence type="ECO:0000313" key="3">
    <source>
        <dbReference type="Proteomes" id="UP000460298"/>
    </source>
</evidence>
<reference evidence="2 3" key="1">
    <citation type="submission" date="2019-10" db="EMBL/GenBank/DDBJ databases">
        <title>Extracellular Electron Transfer in a Candidatus Methanoperedens spp. Enrichment Culture.</title>
        <authorList>
            <person name="Berger S."/>
            <person name="Rangel Shaw D."/>
            <person name="Berben T."/>
            <person name="In 'T Zandt M."/>
            <person name="Frank J."/>
            <person name="Reimann J."/>
            <person name="Jetten M.S.M."/>
            <person name="Welte C.U."/>
        </authorList>
    </citation>
    <scope>NUCLEOTIDE SEQUENCE [LARGE SCALE GENOMIC DNA]</scope>
    <source>
        <strain evidence="2">SB12</strain>
    </source>
</reference>
<accession>A0A833LY58</accession>
<keyword evidence="1" id="KW-0732">Signal</keyword>
<proteinExistence type="predicted"/>
<protein>
    <submittedName>
        <fullName evidence="2">Uncharacterized protein</fullName>
    </submittedName>
</protein>
<gene>
    <name evidence="2" type="ORF">F9K24_12165</name>
</gene>
<comment type="caution">
    <text evidence="2">The sequence shown here is derived from an EMBL/GenBank/DDBJ whole genome shotgun (WGS) entry which is preliminary data.</text>
</comment>
<feature type="chain" id="PRO_5033003453" evidence="1">
    <location>
        <begin position="23"/>
        <end position="172"/>
    </location>
</feature>
<dbReference type="AlphaFoldDB" id="A0A833LY58"/>
<dbReference type="EMBL" id="WBUI01000011">
    <property type="protein sequence ID" value="KAB2932031.1"/>
    <property type="molecule type" value="Genomic_DNA"/>
</dbReference>
<organism evidence="2 3">
    <name type="scientific">Leptonema illini</name>
    <dbReference type="NCBI Taxonomy" id="183"/>
    <lineage>
        <taxon>Bacteria</taxon>
        <taxon>Pseudomonadati</taxon>
        <taxon>Spirochaetota</taxon>
        <taxon>Spirochaetia</taxon>
        <taxon>Leptospirales</taxon>
        <taxon>Leptospiraceae</taxon>
        <taxon>Leptonema</taxon>
    </lineage>
</organism>
<sequence length="172" mass="19506">MVNRIRFIVLAVLLIQCSESQAVPPGNVRDLISIVKTGNVQKLAESFAIEVVFSHVDESGWFLKSKGYGGFSEHRGFLYDLFFNDEAVHKSLGEEFVSYRTAFQRAKYIFYCLEACKENQTEHIVADYGEVRYAIFIQEDRSNHFIIRGVDIGAAVSSLEKTHAMIENDVAK</sequence>
<name>A0A833LY58_9LEPT</name>